<gene>
    <name evidence="1" type="primary">MMAA</name>
    <name evidence="1" type="ORF">GBF38_003304</name>
</gene>
<protein>
    <submittedName>
        <fullName evidence="1">Methylmalonic aciduria type A protein</fullName>
    </submittedName>
</protein>
<name>A0ACB7FJJ6_NIBAL</name>
<evidence type="ECO:0000313" key="1">
    <source>
        <dbReference type="EMBL" id="KAG8014699.1"/>
    </source>
</evidence>
<dbReference type="EMBL" id="CM024789">
    <property type="protein sequence ID" value="KAG8014699.1"/>
    <property type="molecule type" value="Genomic_DNA"/>
</dbReference>
<sequence length="385" mass="42146">MCHRHPHQAVFTVSHTRYHQSSIPGHSSCQQRRGVSTAHIQHIQDLSGPEQRLLNKLYEGLIGGQRASLAESITLVETQHSRKKELAQVLLQRVLAYRKEQESRNGGKPVAFRVGLSGPPGAGKSSFIEVVGKMLTARGHKVSVLAVDPSSCTTGGSLLGDKTRMTELSRDMNAFIRPSPASGTLGGVTRTTNEAVVLCEGAGYDIVLVETVGVGQSEFAVADMVDMFVLLIPPAGGDELQGIKRGIIERADLVVVTKSDGDLVVPARRIQTEYTSALKLLRRQSKSWNPKVVRASSYTSEGIPEVWAKMESYRDAMLASGELQSRRRAQQKVWMWSLIQENVLQHFQNHPSVRDSLRHLEERVTKGAISPGLAADLLLKAFSSS</sequence>
<organism evidence="1 2">
    <name type="scientific">Nibea albiflora</name>
    <name type="common">Yellow drum</name>
    <name type="synonym">Corvina albiflora</name>
    <dbReference type="NCBI Taxonomy" id="240163"/>
    <lineage>
        <taxon>Eukaryota</taxon>
        <taxon>Metazoa</taxon>
        <taxon>Chordata</taxon>
        <taxon>Craniata</taxon>
        <taxon>Vertebrata</taxon>
        <taxon>Euteleostomi</taxon>
        <taxon>Actinopterygii</taxon>
        <taxon>Neopterygii</taxon>
        <taxon>Teleostei</taxon>
        <taxon>Neoteleostei</taxon>
        <taxon>Acanthomorphata</taxon>
        <taxon>Eupercaria</taxon>
        <taxon>Sciaenidae</taxon>
        <taxon>Nibea</taxon>
    </lineage>
</organism>
<accession>A0ACB7FJJ6</accession>
<comment type="caution">
    <text evidence="1">The sequence shown here is derived from an EMBL/GenBank/DDBJ whole genome shotgun (WGS) entry which is preliminary data.</text>
</comment>
<dbReference type="Proteomes" id="UP000805704">
    <property type="component" value="Chromosome 1"/>
</dbReference>
<reference evidence="1" key="1">
    <citation type="submission" date="2020-04" db="EMBL/GenBank/DDBJ databases">
        <title>A chromosome-scale assembly and high-density genetic map of the yellow drum (Nibea albiflora) genome.</title>
        <authorList>
            <person name="Xu D."/>
            <person name="Zhang W."/>
            <person name="Chen R."/>
            <person name="Tan P."/>
            <person name="Wang L."/>
            <person name="Song H."/>
            <person name="Tian L."/>
            <person name="Zhu Q."/>
            <person name="Wang B."/>
        </authorList>
    </citation>
    <scope>NUCLEOTIDE SEQUENCE</scope>
    <source>
        <strain evidence="1">ZJHYS-2018</strain>
    </source>
</reference>
<keyword evidence="2" id="KW-1185">Reference proteome</keyword>
<evidence type="ECO:0000313" key="2">
    <source>
        <dbReference type="Proteomes" id="UP000805704"/>
    </source>
</evidence>
<proteinExistence type="predicted"/>